<evidence type="ECO:0000313" key="2">
    <source>
        <dbReference type="EMBL" id="MCU9614856.1"/>
    </source>
</evidence>
<organism evidence="2 3">
    <name type="scientific">Perspicuibacillus lycopersici</name>
    <dbReference type="NCBI Taxonomy" id="1325689"/>
    <lineage>
        <taxon>Bacteria</taxon>
        <taxon>Bacillati</taxon>
        <taxon>Bacillota</taxon>
        <taxon>Bacilli</taxon>
        <taxon>Bacillales</taxon>
        <taxon>Bacillaceae</taxon>
        <taxon>Perspicuibacillus</taxon>
    </lineage>
</organism>
<dbReference type="RefSeq" id="WP_263074177.1">
    <property type="nucleotide sequence ID" value="NZ_JAOUSF010000005.1"/>
</dbReference>
<evidence type="ECO:0000256" key="1">
    <source>
        <dbReference type="SAM" id="MobiDB-lite"/>
    </source>
</evidence>
<dbReference type="Proteomes" id="UP001209318">
    <property type="component" value="Unassembled WGS sequence"/>
</dbReference>
<comment type="caution">
    <text evidence="2">The sequence shown here is derived from an EMBL/GenBank/DDBJ whole genome shotgun (WGS) entry which is preliminary data.</text>
</comment>
<gene>
    <name evidence="2" type="ORF">OEV98_15030</name>
</gene>
<dbReference type="EMBL" id="JAOUSF010000005">
    <property type="protein sequence ID" value="MCU9614856.1"/>
    <property type="molecule type" value="Genomic_DNA"/>
</dbReference>
<keyword evidence="3" id="KW-1185">Reference proteome</keyword>
<evidence type="ECO:0000313" key="3">
    <source>
        <dbReference type="Proteomes" id="UP001209318"/>
    </source>
</evidence>
<reference evidence="2" key="1">
    <citation type="submission" date="2022-10" db="EMBL/GenBank/DDBJ databases">
        <title>Description of Fervidibacillus gen. nov. in the family Fervidibacillaceae fam. nov. with two species, Fervidibacillus albus sp. nov., and Fervidibacillus halotolerans sp. nov., isolated from tidal flat sediments.</title>
        <authorList>
            <person name="Kwon K.K."/>
            <person name="Yang S.-H."/>
        </authorList>
    </citation>
    <scope>NUCLEOTIDE SEQUENCE</scope>
    <source>
        <strain evidence="2">JCM 19140</strain>
    </source>
</reference>
<protein>
    <submittedName>
        <fullName evidence="2">Uncharacterized protein</fullName>
    </submittedName>
</protein>
<sequence>MIEPIKRKVSKHQRKNPIDRSHQKESVPKTGGETRLIDVVDRFLTPQKSPTFFHGEHNLFYFWMDGETY</sequence>
<accession>A0AAE3IWU8</accession>
<feature type="region of interest" description="Disordered" evidence="1">
    <location>
        <begin position="1"/>
        <end position="32"/>
    </location>
</feature>
<dbReference type="AlphaFoldDB" id="A0AAE3IWU8"/>
<name>A0AAE3IWU8_9BACI</name>
<feature type="compositionally biased region" description="Basic and acidic residues" evidence="1">
    <location>
        <begin position="16"/>
        <end position="27"/>
    </location>
</feature>
<proteinExistence type="predicted"/>